<evidence type="ECO:0000313" key="11">
    <source>
        <dbReference type="Proteomes" id="UP000695000"/>
    </source>
</evidence>
<accession>A0ABM1NDB2</accession>
<dbReference type="RefSeq" id="XP_017784812.1">
    <property type="nucleotide sequence ID" value="XM_017929323.1"/>
</dbReference>
<protein>
    <recommendedName>
        <fullName evidence="10">Elongation of very long chain fatty acids protein</fullName>
        <ecNumber evidence="10">2.3.1.199</ecNumber>
    </recommendedName>
    <alternativeName>
        <fullName evidence="10">Very-long-chain 3-oxoacyl-CoA synthase</fullName>
    </alternativeName>
</protein>
<reference evidence="12" key="1">
    <citation type="submission" date="2025-08" db="UniProtKB">
        <authorList>
            <consortium name="RefSeq"/>
        </authorList>
    </citation>
    <scope>IDENTIFICATION</scope>
    <source>
        <tissue evidence="12">Whole Larva</tissue>
    </source>
</reference>
<dbReference type="GeneID" id="108568317"/>
<evidence type="ECO:0000256" key="1">
    <source>
        <dbReference type="ARBA" id="ARBA00004141"/>
    </source>
</evidence>
<evidence type="ECO:0000256" key="3">
    <source>
        <dbReference type="ARBA" id="ARBA00022679"/>
    </source>
</evidence>
<keyword evidence="11" id="KW-1185">Reference proteome</keyword>
<feature type="transmembrane region" description="Helical" evidence="10">
    <location>
        <begin position="110"/>
        <end position="134"/>
    </location>
</feature>
<dbReference type="PANTHER" id="PTHR11157">
    <property type="entry name" value="FATTY ACID ACYL TRANSFERASE-RELATED"/>
    <property type="match status" value="1"/>
</dbReference>
<feature type="transmembrane region" description="Helical" evidence="10">
    <location>
        <begin position="28"/>
        <end position="48"/>
    </location>
</feature>
<name>A0ABM1NDB2_NICVS</name>
<gene>
    <name evidence="12" type="primary">LOC108568317</name>
</gene>
<dbReference type="InterPro" id="IPR030457">
    <property type="entry name" value="ELO_CS"/>
</dbReference>
<comment type="catalytic activity">
    <reaction evidence="10">
        <text>a very-long-chain acyl-CoA + malonyl-CoA + H(+) = a very-long-chain 3-oxoacyl-CoA + CO2 + CoA</text>
        <dbReference type="Rhea" id="RHEA:32727"/>
        <dbReference type="ChEBI" id="CHEBI:15378"/>
        <dbReference type="ChEBI" id="CHEBI:16526"/>
        <dbReference type="ChEBI" id="CHEBI:57287"/>
        <dbReference type="ChEBI" id="CHEBI:57384"/>
        <dbReference type="ChEBI" id="CHEBI:90725"/>
        <dbReference type="ChEBI" id="CHEBI:90736"/>
        <dbReference type="EC" id="2.3.1.199"/>
    </reaction>
</comment>
<keyword evidence="3 10" id="KW-0808">Transferase</keyword>
<keyword evidence="2 10" id="KW-0444">Lipid biosynthesis</keyword>
<dbReference type="Pfam" id="PF01151">
    <property type="entry name" value="ELO"/>
    <property type="match status" value="1"/>
</dbReference>
<keyword evidence="6 10" id="KW-1133">Transmembrane helix</keyword>
<evidence type="ECO:0000256" key="9">
    <source>
        <dbReference type="ARBA" id="ARBA00023160"/>
    </source>
</evidence>
<feature type="transmembrane region" description="Helical" evidence="10">
    <location>
        <begin position="166"/>
        <end position="188"/>
    </location>
</feature>
<dbReference type="PROSITE" id="PS01188">
    <property type="entry name" value="ELO"/>
    <property type="match status" value="1"/>
</dbReference>
<feature type="transmembrane region" description="Helical" evidence="10">
    <location>
        <begin position="141"/>
        <end position="160"/>
    </location>
</feature>
<evidence type="ECO:0000313" key="12">
    <source>
        <dbReference type="RefSeq" id="XP_017784812.1"/>
    </source>
</evidence>
<sequence>MALLLKKLATNFCHAMNTLHDPRVEDWFLMRSLWSIVGISLLYLYVILDIGPKFMKNRKPFNIDKLMIFYNAAQIAACTYIVVEGCRSALVNYDFLCAPVDYSNSPQAIHVARIVWFYFIVKITDLLDTVFFILRKKENQVSFLHVYHHWGMVALSWIFTKFVPGGYIMYIIVINSFVHIIMYGYYLLTAYNPEFKKSIWWKKHITQLQLLQFGILLAQHLQMLAFQPNCPVPTFLFFILIPQNLTIFSLFADFYFKAYIKPNLKIREQ</sequence>
<evidence type="ECO:0000256" key="2">
    <source>
        <dbReference type="ARBA" id="ARBA00022516"/>
    </source>
</evidence>
<feature type="transmembrane region" description="Helical" evidence="10">
    <location>
        <begin position="232"/>
        <end position="256"/>
    </location>
</feature>
<comment type="subcellular location">
    <subcellularLocation>
        <location evidence="1">Membrane</location>
        <topology evidence="1">Multi-pass membrane protein</topology>
    </subcellularLocation>
</comment>
<dbReference type="EC" id="2.3.1.199" evidence="10"/>
<feature type="transmembrane region" description="Helical" evidence="10">
    <location>
        <begin position="68"/>
        <end position="90"/>
    </location>
</feature>
<keyword evidence="7 10" id="KW-0443">Lipid metabolism</keyword>
<keyword evidence="8 10" id="KW-0472">Membrane</keyword>
<evidence type="ECO:0000256" key="6">
    <source>
        <dbReference type="ARBA" id="ARBA00022989"/>
    </source>
</evidence>
<keyword evidence="4 10" id="KW-0812">Transmembrane</keyword>
<dbReference type="PANTHER" id="PTHR11157:SF21">
    <property type="entry name" value="ELONGATION OF VERY LONG CHAIN FATTY ACIDS PROTEIN"/>
    <property type="match status" value="1"/>
</dbReference>
<proteinExistence type="inferred from homology"/>
<evidence type="ECO:0000256" key="7">
    <source>
        <dbReference type="ARBA" id="ARBA00023098"/>
    </source>
</evidence>
<evidence type="ECO:0000256" key="8">
    <source>
        <dbReference type="ARBA" id="ARBA00023136"/>
    </source>
</evidence>
<dbReference type="Proteomes" id="UP000695000">
    <property type="component" value="Unplaced"/>
</dbReference>
<feature type="transmembrane region" description="Helical" evidence="10">
    <location>
        <begin position="208"/>
        <end position="226"/>
    </location>
</feature>
<keyword evidence="5 10" id="KW-0276">Fatty acid metabolism</keyword>
<dbReference type="InterPro" id="IPR002076">
    <property type="entry name" value="ELO_fam"/>
</dbReference>
<evidence type="ECO:0000256" key="5">
    <source>
        <dbReference type="ARBA" id="ARBA00022832"/>
    </source>
</evidence>
<evidence type="ECO:0000256" key="4">
    <source>
        <dbReference type="ARBA" id="ARBA00022692"/>
    </source>
</evidence>
<evidence type="ECO:0000256" key="10">
    <source>
        <dbReference type="RuleBase" id="RU361115"/>
    </source>
</evidence>
<organism evidence="11 12">
    <name type="scientific">Nicrophorus vespilloides</name>
    <name type="common">Boreal carrion beetle</name>
    <dbReference type="NCBI Taxonomy" id="110193"/>
    <lineage>
        <taxon>Eukaryota</taxon>
        <taxon>Metazoa</taxon>
        <taxon>Ecdysozoa</taxon>
        <taxon>Arthropoda</taxon>
        <taxon>Hexapoda</taxon>
        <taxon>Insecta</taxon>
        <taxon>Pterygota</taxon>
        <taxon>Neoptera</taxon>
        <taxon>Endopterygota</taxon>
        <taxon>Coleoptera</taxon>
        <taxon>Polyphaga</taxon>
        <taxon>Staphyliniformia</taxon>
        <taxon>Silphidae</taxon>
        <taxon>Nicrophorinae</taxon>
        <taxon>Nicrophorus</taxon>
    </lineage>
</organism>
<keyword evidence="9 10" id="KW-0275">Fatty acid biosynthesis</keyword>
<comment type="similarity">
    <text evidence="10">Belongs to the ELO family.</text>
</comment>